<dbReference type="Proteomes" id="UP000481153">
    <property type="component" value="Unassembled WGS sequence"/>
</dbReference>
<protein>
    <submittedName>
        <fullName evidence="1">Uncharacterized protein</fullName>
    </submittedName>
</protein>
<accession>A0A6G0WAU7</accession>
<evidence type="ECO:0000313" key="2">
    <source>
        <dbReference type="Proteomes" id="UP000481153"/>
    </source>
</evidence>
<name>A0A6G0WAU7_9STRA</name>
<dbReference type="EMBL" id="VJMJ01000273">
    <property type="protein sequence ID" value="KAF0724352.1"/>
    <property type="molecule type" value="Genomic_DNA"/>
</dbReference>
<comment type="caution">
    <text evidence="1">The sequence shown here is derived from an EMBL/GenBank/DDBJ whole genome shotgun (WGS) entry which is preliminary data.</text>
</comment>
<reference evidence="1 2" key="1">
    <citation type="submission" date="2019-07" db="EMBL/GenBank/DDBJ databases">
        <title>Genomics analysis of Aphanomyces spp. identifies a new class of oomycete effector associated with host adaptation.</title>
        <authorList>
            <person name="Gaulin E."/>
        </authorList>
    </citation>
    <scope>NUCLEOTIDE SEQUENCE [LARGE SCALE GENOMIC DNA]</scope>
    <source>
        <strain evidence="1 2">ATCC 201684</strain>
    </source>
</reference>
<organism evidence="1 2">
    <name type="scientific">Aphanomyces euteiches</name>
    <dbReference type="NCBI Taxonomy" id="100861"/>
    <lineage>
        <taxon>Eukaryota</taxon>
        <taxon>Sar</taxon>
        <taxon>Stramenopiles</taxon>
        <taxon>Oomycota</taxon>
        <taxon>Saprolegniomycetes</taxon>
        <taxon>Saprolegniales</taxon>
        <taxon>Verrucalvaceae</taxon>
        <taxon>Aphanomyces</taxon>
    </lineage>
</organism>
<dbReference type="AlphaFoldDB" id="A0A6G0WAU7"/>
<evidence type="ECO:0000313" key="1">
    <source>
        <dbReference type="EMBL" id="KAF0724352.1"/>
    </source>
</evidence>
<dbReference type="PROSITE" id="PS50096">
    <property type="entry name" value="IQ"/>
    <property type="match status" value="1"/>
</dbReference>
<gene>
    <name evidence="1" type="ORF">Ae201684_017013</name>
</gene>
<proteinExistence type="predicted"/>
<sequence length="257" mass="29388">MMMFPAIERAKKRFLERATHAIDGQAQLSNARATKCQDIPKTTTPRVMGDQLLSSLWEALEHDMSGRYAQTMQEIDAFEEDFQEILLLMGKDPSDIQKEPLPAGKSSHLRSLLQLEDKSTDTVELQPFLGSRSTQTTLYEECAIKIQTTVRCYLSRTTRVAAMRRQQGLQQQCRRLIEKLKCRQIFQGWKQTCGRLAAWKSRSDALHEPRTLATLDPAWVQSIRLMDGPYGLAKAFHERKLCRQVLAMWTASIAMPT</sequence>
<dbReference type="VEuPathDB" id="FungiDB:AeMF1_021453"/>
<keyword evidence="2" id="KW-1185">Reference proteome</keyword>